<gene>
    <name evidence="2" type="primary">LOC106158636</name>
</gene>
<dbReference type="GeneID" id="106158636"/>
<protein>
    <submittedName>
        <fullName evidence="2">Uncharacterized protein LOC106158636</fullName>
    </submittedName>
</protein>
<dbReference type="RefSeq" id="XP_013390163.1">
    <property type="nucleotide sequence ID" value="XM_013534709.1"/>
</dbReference>
<dbReference type="KEGG" id="lak:106158636"/>
<proteinExistence type="predicted"/>
<dbReference type="AlphaFoldDB" id="A0A1S3HVW8"/>
<accession>A0A1S3HVW8</accession>
<organism evidence="1 2">
    <name type="scientific">Lingula anatina</name>
    <name type="common">Brachiopod</name>
    <name type="synonym">Lingula unguis</name>
    <dbReference type="NCBI Taxonomy" id="7574"/>
    <lineage>
        <taxon>Eukaryota</taxon>
        <taxon>Metazoa</taxon>
        <taxon>Spiralia</taxon>
        <taxon>Lophotrochozoa</taxon>
        <taxon>Brachiopoda</taxon>
        <taxon>Linguliformea</taxon>
        <taxon>Lingulata</taxon>
        <taxon>Lingulida</taxon>
        <taxon>Linguloidea</taxon>
        <taxon>Lingulidae</taxon>
        <taxon>Lingula</taxon>
    </lineage>
</organism>
<keyword evidence="1" id="KW-1185">Reference proteome</keyword>
<reference evidence="2" key="1">
    <citation type="submission" date="2025-08" db="UniProtKB">
        <authorList>
            <consortium name="RefSeq"/>
        </authorList>
    </citation>
    <scope>IDENTIFICATION</scope>
    <source>
        <tissue evidence="2">Gonads</tissue>
    </source>
</reference>
<sequence length="169" mass="19171">MDKRCLCQSSRCRGRVMNVPDNRAARKTGVSIGSPLCQYHYRDVHTKFCCTQGTGLFTRHSKKYRPCPERLWGVLDDLGSNNTNYKKWVDICHLCYKTIDTTVQHHPSYLPPIKRKRISESSSAADTVTTCSIRSSSQINREHCYASSADRDTISNTAMKIEPGHVSNK</sequence>
<evidence type="ECO:0000313" key="2">
    <source>
        <dbReference type="RefSeq" id="XP_013390163.1"/>
    </source>
</evidence>
<dbReference type="Proteomes" id="UP000085678">
    <property type="component" value="Unplaced"/>
</dbReference>
<name>A0A1S3HVW8_LINAN</name>
<dbReference type="InParanoid" id="A0A1S3HVW8"/>
<evidence type="ECO:0000313" key="1">
    <source>
        <dbReference type="Proteomes" id="UP000085678"/>
    </source>
</evidence>